<evidence type="ECO:0000313" key="3">
    <source>
        <dbReference type="Proteomes" id="UP000245370"/>
    </source>
</evidence>
<organism evidence="2 3">
    <name type="scientific">Brumimicrobium oceani</name>
    <dbReference type="NCBI Taxonomy" id="2100725"/>
    <lineage>
        <taxon>Bacteria</taxon>
        <taxon>Pseudomonadati</taxon>
        <taxon>Bacteroidota</taxon>
        <taxon>Flavobacteriia</taxon>
        <taxon>Flavobacteriales</taxon>
        <taxon>Crocinitomicaceae</taxon>
        <taxon>Brumimicrobium</taxon>
    </lineage>
</organism>
<reference evidence="2 3" key="1">
    <citation type="submission" date="2018-05" db="EMBL/GenBank/DDBJ databases">
        <title>Brumimicrobium oceani sp. nov., isolated from coastal sediment.</title>
        <authorList>
            <person name="Kou Y."/>
        </authorList>
    </citation>
    <scope>NUCLEOTIDE SEQUENCE [LARGE SCALE GENOMIC DNA]</scope>
    <source>
        <strain evidence="2 3">C305</strain>
    </source>
</reference>
<dbReference type="AlphaFoldDB" id="A0A2U2XC94"/>
<evidence type="ECO:0000259" key="1">
    <source>
        <dbReference type="Pfam" id="PF13182"/>
    </source>
</evidence>
<dbReference type="InterPro" id="IPR025248">
    <property type="entry name" value="DUF4007"/>
</dbReference>
<gene>
    <name evidence="2" type="ORF">DIT68_09125</name>
</gene>
<reference evidence="2 3" key="2">
    <citation type="submission" date="2018-05" db="EMBL/GenBank/DDBJ databases">
        <authorList>
            <person name="Lanie J.A."/>
            <person name="Ng W.-L."/>
            <person name="Kazmierczak K.M."/>
            <person name="Andrzejewski T.M."/>
            <person name="Davidsen T.M."/>
            <person name="Wayne K.J."/>
            <person name="Tettelin H."/>
            <person name="Glass J.I."/>
            <person name="Rusch D."/>
            <person name="Podicherti R."/>
            <person name="Tsui H.-C.T."/>
            <person name="Winkler M.E."/>
        </authorList>
    </citation>
    <scope>NUCLEOTIDE SEQUENCE [LARGE SCALE GENOMIC DNA]</scope>
    <source>
        <strain evidence="2 3">C305</strain>
    </source>
</reference>
<accession>A0A2U2XC94</accession>
<dbReference type="Proteomes" id="UP000245370">
    <property type="component" value="Unassembled WGS sequence"/>
</dbReference>
<proteinExistence type="predicted"/>
<dbReference type="Pfam" id="PF13182">
    <property type="entry name" value="DUF4007"/>
    <property type="match status" value="1"/>
</dbReference>
<comment type="caution">
    <text evidence="2">The sequence shown here is derived from an EMBL/GenBank/DDBJ whole genome shotgun (WGS) entry which is preliminary data.</text>
</comment>
<dbReference type="EMBL" id="QFRJ01000006">
    <property type="protein sequence ID" value="PWH85412.1"/>
    <property type="molecule type" value="Genomic_DNA"/>
</dbReference>
<feature type="domain" description="DUF4007" evidence="1">
    <location>
        <begin position="8"/>
        <end position="283"/>
    </location>
</feature>
<dbReference type="OrthoDB" id="747541at2"/>
<name>A0A2U2XC94_9FLAO</name>
<evidence type="ECO:0000313" key="2">
    <source>
        <dbReference type="EMBL" id="PWH85412.1"/>
    </source>
</evidence>
<protein>
    <submittedName>
        <fullName evidence="2">DUF4007 domain-containing protein</fullName>
    </submittedName>
</protein>
<sequence>METIGLKFSGHESFHCRPFWLKKGYDFIKSDQQFTEKSGIELGVGKNMVGSIRFWLKAFDIVNDNNELTELAIKIFDNKNGWDPFLEDEATLWLLHYQLNAKQYSTIYHLIFSELRKIRPEFTKNHFLALVNEIDSKQSDNIVAKDFSAFTRTYFAKPSKDKEESFSGLFTDLGLLTEVGKDSQDNTLYHIYNNKQASIPWQIILFCILDNNNYGNSISFNSLYSEVNGIGNIFAFNQQELENKLIEISENEKDIIYKNDAGVKEFQFKADKPSGLAILNKYYNEK</sequence>
<dbReference type="RefSeq" id="WP_109359493.1">
    <property type="nucleotide sequence ID" value="NZ_QFRJ01000006.1"/>
</dbReference>
<keyword evidence="3" id="KW-1185">Reference proteome</keyword>